<name>A0A645BX87_9ZZZZ</name>
<dbReference type="EMBL" id="VSSQ01023213">
    <property type="protein sequence ID" value="MPM70009.1"/>
    <property type="molecule type" value="Genomic_DNA"/>
</dbReference>
<evidence type="ECO:0000313" key="1">
    <source>
        <dbReference type="EMBL" id="MPM70009.1"/>
    </source>
</evidence>
<sequence length="114" mass="12820">MGQGFVLWLSDGRILVLTRDGRLSVWTPDLERIGVIDSGANVSWGMRVVGNRLLVVVDRDDSYDTDIYDLDSLAVVDRLERVWVTSPPVVVEGRQHWVGISADARIVFVPRLDE</sequence>
<reference evidence="1" key="1">
    <citation type="submission" date="2019-08" db="EMBL/GenBank/DDBJ databases">
        <authorList>
            <person name="Kucharzyk K."/>
            <person name="Murdoch R.W."/>
            <person name="Higgins S."/>
            <person name="Loffler F."/>
        </authorList>
    </citation>
    <scope>NUCLEOTIDE SEQUENCE</scope>
</reference>
<gene>
    <name evidence="1" type="ORF">SDC9_116957</name>
</gene>
<protein>
    <recommendedName>
        <fullName evidence="2">Lipoprotein LpqB beta-propeller domain-containing protein</fullName>
    </recommendedName>
</protein>
<organism evidence="1">
    <name type="scientific">bioreactor metagenome</name>
    <dbReference type="NCBI Taxonomy" id="1076179"/>
    <lineage>
        <taxon>unclassified sequences</taxon>
        <taxon>metagenomes</taxon>
        <taxon>ecological metagenomes</taxon>
    </lineage>
</organism>
<dbReference type="AlphaFoldDB" id="A0A645BX87"/>
<proteinExistence type="predicted"/>
<evidence type="ECO:0008006" key="2">
    <source>
        <dbReference type="Google" id="ProtNLM"/>
    </source>
</evidence>
<accession>A0A645BX87</accession>
<dbReference type="SUPFAM" id="SSF63829">
    <property type="entry name" value="Calcium-dependent phosphotriesterase"/>
    <property type="match status" value="1"/>
</dbReference>
<comment type="caution">
    <text evidence="1">The sequence shown here is derived from an EMBL/GenBank/DDBJ whole genome shotgun (WGS) entry which is preliminary data.</text>
</comment>